<reference evidence="3 4" key="1">
    <citation type="submission" date="2019-10" db="EMBL/GenBank/DDBJ databases">
        <title>Glycomyces albidus sp. nov., a novel actinomycete isolated from rhizosphere soil of wheat (Triticum aestivum L.).</title>
        <authorList>
            <person name="Qian L."/>
        </authorList>
    </citation>
    <scope>NUCLEOTIDE SEQUENCE [LARGE SCALE GENOMIC DNA]</scope>
    <source>
        <strain evidence="3 4">NEAU-7082</strain>
    </source>
</reference>
<organism evidence="3 4">
    <name type="scientific">Glycomyces albidus</name>
    <dbReference type="NCBI Taxonomy" id="2656774"/>
    <lineage>
        <taxon>Bacteria</taxon>
        <taxon>Bacillati</taxon>
        <taxon>Actinomycetota</taxon>
        <taxon>Actinomycetes</taxon>
        <taxon>Glycomycetales</taxon>
        <taxon>Glycomycetaceae</taxon>
        <taxon>Glycomyces</taxon>
    </lineage>
</organism>
<dbReference type="InterPro" id="IPR017517">
    <property type="entry name" value="Maleyloyr_isom"/>
</dbReference>
<dbReference type="Pfam" id="PF11716">
    <property type="entry name" value="MDMPI_N"/>
    <property type="match status" value="1"/>
</dbReference>
<accession>A0A6L5GBR9</accession>
<evidence type="ECO:0000259" key="1">
    <source>
        <dbReference type="Pfam" id="PF07398"/>
    </source>
</evidence>
<dbReference type="InterPro" id="IPR034660">
    <property type="entry name" value="DinB/YfiT-like"/>
</dbReference>
<dbReference type="RefSeq" id="WP_153026184.1">
    <property type="nucleotide sequence ID" value="NZ_WIAO01000019.1"/>
</dbReference>
<evidence type="ECO:0000313" key="4">
    <source>
        <dbReference type="Proteomes" id="UP000477750"/>
    </source>
</evidence>
<dbReference type="EMBL" id="WIAO01000019">
    <property type="protein sequence ID" value="MQM27040.1"/>
    <property type="molecule type" value="Genomic_DNA"/>
</dbReference>
<keyword evidence="3" id="KW-0670">Pyruvate</keyword>
<dbReference type="Pfam" id="PF07398">
    <property type="entry name" value="MDMPI_C"/>
    <property type="match status" value="1"/>
</dbReference>
<protein>
    <submittedName>
        <fullName evidence="3">Maleylpyruvate isomerase family mycothiol-dependent enzyme</fullName>
    </submittedName>
</protein>
<comment type="caution">
    <text evidence="3">The sequence shown here is derived from an EMBL/GenBank/DDBJ whole genome shotgun (WGS) entry which is preliminary data.</text>
</comment>
<dbReference type="PANTHER" id="PTHR40758">
    <property type="entry name" value="CONSERVED PROTEIN"/>
    <property type="match status" value="1"/>
</dbReference>
<feature type="domain" description="Mycothiol-dependent maleylpyruvate isomerase metal-binding" evidence="2">
    <location>
        <begin position="9"/>
        <end position="126"/>
    </location>
</feature>
<dbReference type="NCBIfam" id="TIGR03083">
    <property type="entry name" value="maleylpyruvate isomerase family mycothiol-dependent enzyme"/>
    <property type="match status" value="1"/>
</dbReference>
<dbReference type="InterPro" id="IPR010872">
    <property type="entry name" value="MDMPI_C-term_domain"/>
</dbReference>
<keyword evidence="3" id="KW-0413">Isomerase</keyword>
<name>A0A6L5GBR9_9ACTN</name>
<dbReference type="InterPro" id="IPR024344">
    <property type="entry name" value="MDMPI_metal-binding"/>
</dbReference>
<dbReference type="GO" id="GO:0016853">
    <property type="term" value="F:isomerase activity"/>
    <property type="evidence" value="ECO:0007669"/>
    <property type="project" value="UniProtKB-KW"/>
</dbReference>
<proteinExistence type="predicted"/>
<gene>
    <name evidence="3" type="ORF">GFD30_15880</name>
</gene>
<dbReference type="PANTHER" id="PTHR40758:SF1">
    <property type="entry name" value="CONSERVED PROTEIN"/>
    <property type="match status" value="1"/>
</dbReference>
<evidence type="ECO:0000313" key="3">
    <source>
        <dbReference type="EMBL" id="MQM27040.1"/>
    </source>
</evidence>
<dbReference type="Proteomes" id="UP000477750">
    <property type="component" value="Unassembled WGS sequence"/>
</dbReference>
<sequence length="250" mass="27111">MDFPDLQAHLIDEAARFRAAVISAAPDAKVPSCPEWTAVDLLDHLAETYDHKTQSMRLMRRPREDDAISRPGGAVDRFDAALADLLAEFDDRGPESLSYTWYGPDQTTGFWIRRMAHETVVHRADAELAAGLPIGPVDSALALDGIDEMLMVMLSWGSKAYRDWAADSIAENDGLQVGVRAGSRSWTAIVSVAGIDIADGDAAGTAATVSGTPGEVLLWLWRRLPLDALPVESDRAAAAAFYDLVEEFAQ</sequence>
<dbReference type="GO" id="GO:0046872">
    <property type="term" value="F:metal ion binding"/>
    <property type="evidence" value="ECO:0007669"/>
    <property type="project" value="InterPro"/>
</dbReference>
<evidence type="ECO:0000259" key="2">
    <source>
        <dbReference type="Pfam" id="PF11716"/>
    </source>
</evidence>
<keyword evidence="4" id="KW-1185">Reference proteome</keyword>
<dbReference type="SUPFAM" id="SSF109854">
    <property type="entry name" value="DinB/YfiT-like putative metalloenzymes"/>
    <property type="match status" value="1"/>
</dbReference>
<feature type="domain" description="MDMPI C-terminal" evidence="1">
    <location>
        <begin position="141"/>
        <end position="239"/>
    </location>
</feature>
<dbReference type="AlphaFoldDB" id="A0A6L5GBR9"/>
<dbReference type="GO" id="GO:0005886">
    <property type="term" value="C:plasma membrane"/>
    <property type="evidence" value="ECO:0007669"/>
    <property type="project" value="TreeGrafter"/>
</dbReference>